<evidence type="ECO:0000259" key="7">
    <source>
        <dbReference type="PROSITE" id="PS50850"/>
    </source>
</evidence>
<feature type="transmembrane region" description="Helical" evidence="6">
    <location>
        <begin position="286"/>
        <end position="306"/>
    </location>
</feature>
<feature type="transmembrane region" description="Helical" evidence="6">
    <location>
        <begin position="194"/>
        <end position="215"/>
    </location>
</feature>
<comment type="caution">
    <text evidence="8">The sequence shown here is derived from an EMBL/GenBank/DDBJ whole genome shotgun (WGS) entry which is preliminary data.</text>
</comment>
<feature type="transmembrane region" description="Helical" evidence="6">
    <location>
        <begin position="390"/>
        <end position="410"/>
    </location>
</feature>
<evidence type="ECO:0000256" key="5">
    <source>
        <dbReference type="ARBA" id="ARBA00023136"/>
    </source>
</evidence>
<evidence type="ECO:0000256" key="3">
    <source>
        <dbReference type="ARBA" id="ARBA00022692"/>
    </source>
</evidence>
<dbReference type="Gene3D" id="1.20.1250.20">
    <property type="entry name" value="MFS general substrate transporter like domains"/>
    <property type="match status" value="1"/>
</dbReference>
<feature type="transmembrane region" description="Helical" evidence="6">
    <location>
        <begin position="248"/>
        <end position="274"/>
    </location>
</feature>
<dbReference type="InterPro" id="IPR039672">
    <property type="entry name" value="MFS_2"/>
</dbReference>
<sequence length="463" mass="50852">MSTNQLEDKQDQGSQILVHKEVPARKEMIHYGLGFFGIILVWTMVGSFLTFYYTDIVGISAGVVGTLMLIVRVFDGITDLGMGTVVDRTKSKHGKARPWVLWMAIPFGVTSVLLFAVPDVSMTYKIVYAYISYIALIICYTAISIPYKTLLGLMTQDQQGRSLINIYTGVFTMLATLSVMILTEPIASAIGGSIGWTVVAGILGLTTVATSNIAFRSTKERIQKKPSLEKKEKTAFKIEFKALITNKYWIIISLYCVISYIFQALLSSAGLYYATYVFSNTSLFSLFALALFVPTIVSFFFIARLVNKFGKRNVALVAVIIGVVGGLVKLIDPTNVTIYIIGSIIQGFGLIPTITVLYAMINDTAEFTEWKLGIRIEGLINSGASFGMKLGAGIGGAIIGWLLAFGGYAAGIPEQTASATQMIYALNIHIPLLLGIGQVILLWMYRLDHHYTTIVQDIHDRKK</sequence>
<dbReference type="PROSITE" id="PS50850">
    <property type="entry name" value="MFS"/>
    <property type="match status" value="1"/>
</dbReference>
<comment type="subcellular location">
    <subcellularLocation>
        <location evidence="1">Cell membrane</location>
        <topology evidence="1">Multi-pass membrane protein</topology>
    </subcellularLocation>
</comment>
<dbReference type="GO" id="GO:0005886">
    <property type="term" value="C:plasma membrane"/>
    <property type="evidence" value="ECO:0007669"/>
    <property type="project" value="UniProtKB-SubCell"/>
</dbReference>
<dbReference type="InterPro" id="IPR001927">
    <property type="entry name" value="Na/Gal_symport"/>
</dbReference>
<feature type="transmembrane region" description="Helical" evidence="6">
    <location>
        <begin position="422"/>
        <end position="445"/>
    </location>
</feature>
<feature type="transmembrane region" description="Helical" evidence="6">
    <location>
        <begin position="337"/>
        <end position="361"/>
    </location>
</feature>
<feature type="transmembrane region" description="Helical" evidence="6">
    <location>
        <begin position="163"/>
        <end position="182"/>
    </location>
</feature>
<dbReference type="NCBIfam" id="TIGR00792">
    <property type="entry name" value="gph"/>
    <property type="match status" value="1"/>
</dbReference>
<dbReference type="PANTHER" id="PTHR11328:SF24">
    <property type="entry name" value="MAJOR FACILITATOR SUPERFAMILY (MFS) PROFILE DOMAIN-CONTAINING PROTEIN"/>
    <property type="match status" value="1"/>
</dbReference>
<reference evidence="8 9" key="1">
    <citation type="submission" date="2018-05" db="EMBL/GenBank/DDBJ databases">
        <title>Genomic Encyclopedia of Type Strains, Phase IV (KMG-IV): sequencing the most valuable type-strain genomes for metagenomic binning, comparative biology and taxonomic classification.</title>
        <authorList>
            <person name="Goeker M."/>
        </authorList>
    </citation>
    <scope>NUCLEOTIDE SEQUENCE [LARGE SCALE GENOMIC DNA]</scope>
    <source>
        <strain evidence="8 9">DSM 28556</strain>
    </source>
</reference>
<evidence type="ECO:0000256" key="6">
    <source>
        <dbReference type="SAM" id="Phobius"/>
    </source>
</evidence>
<feature type="domain" description="Major facilitator superfamily (MFS) profile" evidence="7">
    <location>
        <begin position="248"/>
        <end position="463"/>
    </location>
</feature>
<evidence type="ECO:0000256" key="4">
    <source>
        <dbReference type="ARBA" id="ARBA00022989"/>
    </source>
</evidence>
<dbReference type="InterPro" id="IPR020846">
    <property type="entry name" value="MFS_dom"/>
</dbReference>
<dbReference type="OrthoDB" id="9764596at2"/>
<dbReference type="PANTHER" id="PTHR11328">
    <property type="entry name" value="MAJOR FACILITATOR SUPERFAMILY DOMAIN-CONTAINING PROTEIN"/>
    <property type="match status" value="1"/>
</dbReference>
<feature type="transmembrane region" description="Helical" evidence="6">
    <location>
        <begin position="29"/>
        <end position="53"/>
    </location>
</feature>
<protein>
    <submittedName>
        <fullName evidence="8">GPH family glycoside/pentoside/hexuronide:cation symporter</fullName>
    </submittedName>
</protein>
<dbReference type="AlphaFoldDB" id="A0A2V3WBC0"/>
<keyword evidence="4 6" id="KW-1133">Transmembrane helix</keyword>
<dbReference type="GO" id="GO:0008643">
    <property type="term" value="P:carbohydrate transport"/>
    <property type="evidence" value="ECO:0007669"/>
    <property type="project" value="InterPro"/>
</dbReference>
<dbReference type="CDD" id="cd17332">
    <property type="entry name" value="MFS_MelB_like"/>
    <property type="match status" value="1"/>
</dbReference>
<dbReference type="SUPFAM" id="SSF103473">
    <property type="entry name" value="MFS general substrate transporter"/>
    <property type="match status" value="1"/>
</dbReference>
<dbReference type="GO" id="GO:0015293">
    <property type="term" value="F:symporter activity"/>
    <property type="evidence" value="ECO:0007669"/>
    <property type="project" value="InterPro"/>
</dbReference>
<evidence type="ECO:0000313" key="9">
    <source>
        <dbReference type="Proteomes" id="UP000247978"/>
    </source>
</evidence>
<dbReference type="Proteomes" id="UP000247978">
    <property type="component" value="Unassembled WGS sequence"/>
</dbReference>
<name>A0A2V3WBC0_9BACI</name>
<feature type="transmembrane region" description="Helical" evidence="6">
    <location>
        <begin position="313"/>
        <end position="331"/>
    </location>
</feature>
<dbReference type="EMBL" id="QJJQ01000002">
    <property type="protein sequence ID" value="PXW89455.1"/>
    <property type="molecule type" value="Genomic_DNA"/>
</dbReference>
<dbReference type="RefSeq" id="WP_110394177.1">
    <property type="nucleotide sequence ID" value="NZ_JADIJL010000001.1"/>
</dbReference>
<keyword evidence="2" id="KW-0813">Transport</keyword>
<organism evidence="8 9">
    <name type="scientific">Pseudogracilibacillus auburnensis</name>
    <dbReference type="NCBI Taxonomy" id="1494959"/>
    <lineage>
        <taxon>Bacteria</taxon>
        <taxon>Bacillati</taxon>
        <taxon>Bacillota</taxon>
        <taxon>Bacilli</taxon>
        <taxon>Bacillales</taxon>
        <taxon>Bacillaceae</taxon>
        <taxon>Pseudogracilibacillus</taxon>
    </lineage>
</organism>
<dbReference type="InterPro" id="IPR036259">
    <property type="entry name" value="MFS_trans_sf"/>
</dbReference>
<dbReference type="Pfam" id="PF13347">
    <property type="entry name" value="MFS_2"/>
    <property type="match status" value="1"/>
</dbReference>
<feature type="transmembrane region" description="Helical" evidence="6">
    <location>
        <begin position="130"/>
        <end position="151"/>
    </location>
</feature>
<dbReference type="GO" id="GO:0006814">
    <property type="term" value="P:sodium ion transport"/>
    <property type="evidence" value="ECO:0007669"/>
    <property type="project" value="InterPro"/>
</dbReference>
<feature type="transmembrane region" description="Helical" evidence="6">
    <location>
        <begin position="99"/>
        <end position="118"/>
    </location>
</feature>
<feature type="transmembrane region" description="Helical" evidence="6">
    <location>
        <begin position="59"/>
        <end position="78"/>
    </location>
</feature>
<gene>
    <name evidence="8" type="ORF">DFR56_102232</name>
</gene>
<keyword evidence="9" id="KW-1185">Reference proteome</keyword>
<accession>A0A2V3WBC0</accession>
<keyword evidence="5 6" id="KW-0472">Membrane</keyword>
<proteinExistence type="predicted"/>
<keyword evidence="3 6" id="KW-0812">Transmembrane</keyword>
<evidence type="ECO:0000256" key="1">
    <source>
        <dbReference type="ARBA" id="ARBA00004651"/>
    </source>
</evidence>
<evidence type="ECO:0000313" key="8">
    <source>
        <dbReference type="EMBL" id="PXW89455.1"/>
    </source>
</evidence>
<evidence type="ECO:0000256" key="2">
    <source>
        <dbReference type="ARBA" id="ARBA00022448"/>
    </source>
</evidence>